<name>A0ABY6DMB8_9NEIS</name>
<dbReference type="Proteomes" id="UP001061302">
    <property type="component" value="Chromosome"/>
</dbReference>
<dbReference type="CDD" id="cd05930">
    <property type="entry name" value="A_NRPS"/>
    <property type="match status" value="1"/>
</dbReference>
<dbReference type="Pfam" id="PF13193">
    <property type="entry name" value="AMP-binding_C"/>
    <property type="match status" value="1"/>
</dbReference>
<gene>
    <name evidence="5" type="ORF">N8I74_00450</name>
</gene>
<evidence type="ECO:0000313" key="5">
    <source>
        <dbReference type="EMBL" id="UXY15520.1"/>
    </source>
</evidence>
<dbReference type="InterPro" id="IPR020806">
    <property type="entry name" value="PKS_PP-bd"/>
</dbReference>
<dbReference type="InterPro" id="IPR001242">
    <property type="entry name" value="Condensation_dom"/>
</dbReference>
<dbReference type="Pfam" id="PF00550">
    <property type="entry name" value="PP-binding"/>
    <property type="match status" value="1"/>
</dbReference>
<dbReference type="SUPFAM" id="SSF47336">
    <property type="entry name" value="ACP-like"/>
    <property type="match status" value="1"/>
</dbReference>
<dbReference type="NCBIfam" id="TIGR01733">
    <property type="entry name" value="AA-adenyl-dom"/>
    <property type="match status" value="1"/>
</dbReference>
<dbReference type="InterPro" id="IPR029058">
    <property type="entry name" value="AB_hydrolase_fold"/>
</dbReference>
<feature type="domain" description="Carrier" evidence="4">
    <location>
        <begin position="1008"/>
        <end position="1083"/>
    </location>
</feature>
<dbReference type="Gene3D" id="3.30.559.30">
    <property type="entry name" value="Nonribosomal peptide synthetase, condensation domain"/>
    <property type="match status" value="1"/>
</dbReference>
<dbReference type="CDD" id="cd19531">
    <property type="entry name" value="LCL_NRPS-like"/>
    <property type="match status" value="1"/>
</dbReference>
<dbReference type="Gene3D" id="3.40.50.980">
    <property type="match status" value="2"/>
</dbReference>
<dbReference type="EMBL" id="CP106753">
    <property type="protein sequence ID" value="UXY15520.1"/>
    <property type="molecule type" value="Genomic_DNA"/>
</dbReference>
<dbReference type="SUPFAM" id="SSF52777">
    <property type="entry name" value="CoA-dependent acyltransferases"/>
    <property type="match status" value="2"/>
</dbReference>
<dbReference type="InterPro" id="IPR010071">
    <property type="entry name" value="AA_adenyl_dom"/>
</dbReference>
<dbReference type="SMART" id="SM00823">
    <property type="entry name" value="PKS_PP"/>
    <property type="match status" value="1"/>
</dbReference>
<dbReference type="InterPro" id="IPR045851">
    <property type="entry name" value="AMP-bd_C_sf"/>
</dbReference>
<dbReference type="InterPro" id="IPR023213">
    <property type="entry name" value="CAT-like_dom_sf"/>
</dbReference>
<dbReference type="RefSeq" id="WP_263124931.1">
    <property type="nucleotide sequence ID" value="NZ_CP106753.1"/>
</dbReference>
<dbReference type="PANTHER" id="PTHR45527:SF1">
    <property type="entry name" value="FATTY ACID SYNTHASE"/>
    <property type="match status" value="1"/>
</dbReference>
<evidence type="ECO:0000313" key="6">
    <source>
        <dbReference type="Proteomes" id="UP001061302"/>
    </source>
</evidence>
<keyword evidence="2" id="KW-0597">Phosphoprotein</keyword>
<dbReference type="PROSITE" id="PS00455">
    <property type="entry name" value="AMP_BINDING"/>
    <property type="match status" value="1"/>
</dbReference>
<dbReference type="Gene3D" id="3.30.300.30">
    <property type="match status" value="1"/>
</dbReference>
<reference evidence="5" key="1">
    <citation type="submission" date="2022-10" db="EMBL/GenBank/DDBJ databases">
        <title>Chitiniphilus purpureus sp. nov., a novel chitin-degrading bacterium isolated from crawfish pond sediment.</title>
        <authorList>
            <person name="Li K."/>
        </authorList>
    </citation>
    <scope>NUCLEOTIDE SEQUENCE</scope>
    <source>
        <strain evidence="5">CD1</strain>
    </source>
</reference>
<dbReference type="PROSITE" id="PS50075">
    <property type="entry name" value="CARRIER"/>
    <property type="match status" value="1"/>
</dbReference>
<sequence length="1104" mass="119151">MSDHPDLTERRARLSPEQRARLQQRLAGASDAPTRDAIPRRAERHHAPLSYAQQRLWFLWQLDPSGTAYHLGGGLRLTGRLDVAALHASLQALLARHEALRTVFRAGAAGEPEQWIGPVSELALPCIDLAGCMPDAREQRIHEAWAQLCDTPFDLAQGPLLRVLLLRCGTDEHRLLVVMHHIISDAHSTGLILDELAAGYRAALDGAAPTLPALPIQYADYAVWQRQWLQGAEGERQLAWWRAQLGGEQPVLALQGDRPRAPTGARAGACHVVVLDEALAARVRQQAQQHGATLFMALLAAFQALLFRHTGQGDLRVGVPVANRNRAEVLGVVGFFVNTQVLRVQVDARTTLAALLAQTRDTAIEAQARQDLPFEQLVQALQPERSLAHNPLFQVMFNHLRRDAPAPAAWPGVAVERLDIDPPAAQFELMLESVEDGHGRLQANFRYAADVFDTATIARLAGHYVALLEAWCRRPGTPLGAVALLDEAEQVTLRHWGSNAQDYGAPLPVQRLFEQQAQTRPQATALLFGDTALSYGELNARANRLAHRLIALGVGPEVRVGIALERSVTLVVSLLAVLKAGGAYVPLDPDYPAERLAYMAADSGIALLLTGPGLAGRVVPPAGVPVFEVDGLDLAGEPEYEPVVALHAEHLAYVIHTSGSTGRPKGAANRHGALYNRLAWMQAAYRLDTGDTVLQKTPFGFDVSVWEFLWPLTTGARLLLAGPGEHRDPGRLAALIRQHGVSTLHFVPAMLQAFLAHGDSAGCDSVRRVICSGEALPPQAQQAVFERLPQAALYNLYGPTEAAIDVTHWQCRRDGGPTVPIGRPIGNVTVRVLDTDLNLAPQGAAGELYLGGAGLGRGYLNRAGLTAARFVADPFDGNGGRLYRTGDLVRWNSEGQLEYLGRIDHQVKIRGLRIELGEVEAQLLAQPGVREAVVVAREGPGGPGLAAYVCPAGLDVAQLKAALGTVLPDYMVPGTLTLLEALPLNANGKVDRKALPAPQGVARVDYAAPQGEVEVLLAGIWAEVLGLERVGRYDHFFELGGHSLAAVRVAALWAERHGHALPVRAFFEQPTLAALAGQLPATGTGDTRRERLAAMEQLLNDFEA</sequence>
<dbReference type="Pfam" id="PF00501">
    <property type="entry name" value="AMP-binding"/>
    <property type="match status" value="1"/>
</dbReference>
<dbReference type="Gene3D" id="2.30.38.10">
    <property type="entry name" value="Luciferase, Domain 3"/>
    <property type="match status" value="1"/>
</dbReference>
<dbReference type="InterPro" id="IPR000873">
    <property type="entry name" value="AMP-dep_synth/lig_dom"/>
</dbReference>
<dbReference type="InterPro" id="IPR036736">
    <property type="entry name" value="ACP-like_sf"/>
</dbReference>
<evidence type="ECO:0000256" key="2">
    <source>
        <dbReference type="ARBA" id="ARBA00022553"/>
    </source>
</evidence>
<evidence type="ECO:0000259" key="4">
    <source>
        <dbReference type="PROSITE" id="PS50075"/>
    </source>
</evidence>
<dbReference type="InterPro" id="IPR025110">
    <property type="entry name" value="AMP-bd_C"/>
</dbReference>
<keyword evidence="1" id="KW-0596">Phosphopantetheine</keyword>
<dbReference type="SUPFAM" id="SSF56801">
    <property type="entry name" value="Acetyl-CoA synthetase-like"/>
    <property type="match status" value="1"/>
</dbReference>
<evidence type="ECO:0000256" key="3">
    <source>
        <dbReference type="SAM" id="MobiDB-lite"/>
    </source>
</evidence>
<keyword evidence="6" id="KW-1185">Reference proteome</keyword>
<dbReference type="PANTHER" id="PTHR45527">
    <property type="entry name" value="NONRIBOSOMAL PEPTIDE SYNTHETASE"/>
    <property type="match status" value="1"/>
</dbReference>
<proteinExistence type="predicted"/>
<evidence type="ECO:0000256" key="1">
    <source>
        <dbReference type="ARBA" id="ARBA00022450"/>
    </source>
</evidence>
<dbReference type="Pfam" id="PF00668">
    <property type="entry name" value="Condensation"/>
    <property type="match status" value="1"/>
</dbReference>
<organism evidence="5 6">
    <name type="scientific">Chitiniphilus purpureus</name>
    <dbReference type="NCBI Taxonomy" id="2981137"/>
    <lineage>
        <taxon>Bacteria</taxon>
        <taxon>Pseudomonadati</taxon>
        <taxon>Pseudomonadota</taxon>
        <taxon>Betaproteobacteria</taxon>
        <taxon>Neisseriales</taxon>
        <taxon>Chitinibacteraceae</taxon>
        <taxon>Chitiniphilus</taxon>
    </lineage>
</organism>
<dbReference type="InterPro" id="IPR020845">
    <property type="entry name" value="AMP-binding_CS"/>
</dbReference>
<accession>A0ABY6DMB8</accession>
<feature type="region of interest" description="Disordered" evidence="3">
    <location>
        <begin position="1"/>
        <end position="36"/>
    </location>
</feature>
<feature type="compositionally biased region" description="Basic and acidic residues" evidence="3">
    <location>
        <begin position="1"/>
        <end position="20"/>
    </location>
</feature>
<protein>
    <submittedName>
        <fullName evidence="5">Amino acid adenylation domain-containing protein</fullName>
    </submittedName>
</protein>
<dbReference type="Gene3D" id="3.40.50.1820">
    <property type="entry name" value="alpha/beta hydrolase"/>
    <property type="match status" value="1"/>
</dbReference>
<dbReference type="InterPro" id="IPR009081">
    <property type="entry name" value="PP-bd_ACP"/>
</dbReference>
<dbReference type="Gene3D" id="3.30.559.10">
    <property type="entry name" value="Chloramphenicol acetyltransferase-like domain"/>
    <property type="match status" value="1"/>
</dbReference>